<proteinExistence type="predicted"/>
<sequence>MLKNAEGWRVLLGMRGVCFMSISLGEAKVFKNIGMNVQQPLLDTARYARGTWGSRTKLRLNYSLYAHFRPSLEIYPAPA</sequence>
<accession>A0A0C9W5V6</accession>
<reference evidence="1 2" key="1">
    <citation type="submission" date="2014-04" db="EMBL/GenBank/DDBJ databases">
        <title>Evolutionary Origins and Diversification of the Mycorrhizal Mutualists.</title>
        <authorList>
            <consortium name="DOE Joint Genome Institute"/>
            <consortium name="Mycorrhizal Genomics Consortium"/>
            <person name="Kohler A."/>
            <person name="Kuo A."/>
            <person name="Nagy L.G."/>
            <person name="Floudas D."/>
            <person name="Copeland A."/>
            <person name="Barry K.W."/>
            <person name="Cichocki N."/>
            <person name="Veneault-Fourrey C."/>
            <person name="LaButti K."/>
            <person name="Lindquist E.A."/>
            <person name="Lipzen A."/>
            <person name="Lundell T."/>
            <person name="Morin E."/>
            <person name="Murat C."/>
            <person name="Riley R."/>
            <person name="Ohm R."/>
            <person name="Sun H."/>
            <person name="Tunlid A."/>
            <person name="Henrissat B."/>
            <person name="Grigoriev I.V."/>
            <person name="Hibbett D.S."/>
            <person name="Martin F."/>
        </authorList>
    </citation>
    <scope>NUCLEOTIDE SEQUENCE [LARGE SCALE GENOMIC DNA]</scope>
    <source>
        <strain evidence="1 2">MD-312</strain>
    </source>
</reference>
<dbReference type="Proteomes" id="UP000053820">
    <property type="component" value="Unassembled WGS sequence"/>
</dbReference>
<evidence type="ECO:0000313" key="2">
    <source>
        <dbReference type="Proteomes" id="UP000053820"/>
    </source>
</evidence>
<keyword evidence="2" id="KW-1185">Reference proteome</keyword>
<protein>
    <submittedName>
        <fullName evidence="1">Unplaced genomic scaffold scaffold_172, whole genome shotgun sequence</fullName>
    </submittedName>
</protein>
<name>A0A0C9W5V6_9AGAM</name>
<gene>
    <name evidence="1" type="ORF">HYDPIDRAFT_44658</name>
</gene>
<evidence type="ECO:0000313" key="1">
    <source>
        <dbReference type="EMBL" id="KIJ58041.1"/>
    </source>
</evidence>
<dbReference type="EMBL" id="KN840006">
    <property type="protein sequence ID" value="KIJ58041.1"/>
    <property type="molecule type" value="Genomic_DNA"/>
</dbReference>
<dbReference type="AlphaFoldDB" id="A0A0C9W5V6"/>
<dbReference type="HOGENOM" id="CLU_2606338_0_0_1"/>
<organism evidence="1 2">
    <name type="scientific">Hydnomerulius pinastri MD-312</name>
    <dbReference type="NCBI Taxonomy" id="994086"/>
    <lineage>
        <taxon>Eukaryota</taxon>
        <taxon>Fungi</taxon>
        <taxon>Dikarya</taxon>
        <taxon>Basidiomycota</taxon>
        <taxon>Agaricomycotina</taxon>
        <taxon>Agaricomycetes</taxon>
        <taxon>Agaricomycetidae</taxon>
        <taxon>Boletales</taxon>
        <taxon>Boletales incertae sedis</taxon>
        <taxon>Leucogyrophana</taxon>
    </lineage>
</organism>